<dbReference type="InterPro" id="IPR058333">
    <property type="entry name" value="DUF8020"/>
</dbReference>
<gene>
    <name evidence="4" type="ORF">FOH10_23030</name>
</gene>
<sequence>MEFRSTTAAATLVIGALTLGAAPAHAQQPETPNLAYSTTLVDKTVVTVLRGGTFELSKGTRLEDGGVERLTERDGTLVRADGSAADPARTVDIVDVKDATGAVAVALPLDFRFGEVSVPVRPALDEDDTVLRLTPEKPAGLDISQPLAVKPVASEVENQRALNNLATHFGLATAIGGFVGTAIGATIGCVATLVAGCIGGLATGASVGGIIGTIVAGGPALIATGIEYLTTVQAPDGTTRWADKPKPQPAAPAQAEPAK</sequence>
<reference evidence="4 5" key="1">
    <citation type="submission" date="2019-07" db="EMBL/GenBank/DDBJ databases">
        <title>Complete Genome Sequence and Methylome Analysis of Nocardia otitidis-caviarum NEB252.</title>
        <authorList>
            <person name="Fomenkov A."/>
            <person name="Anton B.P."/>
            <person name="Vincze T."/>
            <person name="Roberts R.J."/>
        </authorList>
    </citation>
    <scope>NUCLEOTIDE SEQUENCE [LARGE SCALE GENOMIC DNA]</scope>
    <source>
        <strain evidence="4 5">NEB252</strain>
    </source>
</reference>
<evidence type="ECO:0000256" key="2">
    <source>
        <dbReference type="SAM" id="SignalP"/>
    </source>
</evidence>
<dbReference type="GeneID" id="80335238"/>
<evidence type="ECO:0000259" key="3">
    <source>
        <dbReference type="Pfam" id="PF26059"/>
    </source>
</evidence>
<evidence type="ECO:0000313" key="5">
    <source>
        <dbReference type="Proteomes" id="UP000317039"/>
    </source>
</evidence>
<feature type="signal peptide" evidence="2">
    <location>
        <begin position="1"/>
        <end position="26"/>
    </location>
</feature>
<organism evidence="4 5">
    <name type="scientific">Nocardia otitidiscaviarum</name>
    <dbReference type="NCBI Taxonomy" id="1823"/>
    <lineage>
        <taxon>Bacteria</taxon>
        <taxon>Bacillati</taxon>
        <taxon>Actinomycetota</taxon>
        <taxon>Actinomycetes</taxon>
        <taxon>Mycobacteriales</taxon>
        <taxon>Nocardiaceae</taxon>
        <taxon>Nocardia</taxon>
    </lineage>
</organism>
<feature type="chain" id="PRO_5021878853" description="DUF8020 domain-containing protein" evidence="2">
    <location>
        <begin position="27"/>
        <end position="259"/>
    </location>
</feature>
<dbReference type="KEGG" id="nod:FOH10_23030"/>
<dbReference type="RefSeq" id="WP_143982282.1">
    <property type="nucleotide sequence ID" value="NZ_CP041695.1"/>
</dbReference>
<protein>
    <recommendedName>
        <fullName evidence="3">DUF8020 domain-containing protein</fullName>
    </recommendedName>
</protein>
<proteinExistence type="predicted"/>
<dbReference type="Pfam" id="PF26059">
    <property type="entry name" value="DUF8020"/>
    <property type="match status" value="1"/>
</dbReference>
<evidence type="ECO:0000313" key="4">
    <source>
        <dbReference type="EMBL" id="QDP81160.1"/>
    </source>
</evidence>
<evidence type="ECO:0000256" key="1">
    <source>
        <dbReference type="SAM" id="MobiDB-lite"/>
    </source>
</evidence>
<dbReference type="Proteomes" id="UP000317039">
    <property type="component" value="Chromosome"/>
</dbReference>
<dbReference type="AlphaFoldDB" id="A0A516NQH9"/>
<feature type="domain" description="DUF8020" evidence="3">
    <location>
        <begin position="73"/>
        <end position="136"/>
    </location>
</feature>
<feature type="region of interest" description="Disordered" evidence="1">
    <location>
        <begin position="237"/>
        <end position="259"/>
    </location>
</feature>
<accession>A0A516NQH9</accession>
<name>A0A516NQH9_9NOCA</name>
<dbReference type="EMBL" id="CP041695">
    <property type="protein sequence ID" value="QDP81160.1"/>
    <property type="molecule type" value="Genomic_DNA"/>
</dbReference>
<keyword evidence="2" id="KW-0732">Signal</keyword>